<dbReference type="GeneID" id="108019019"/>
<dbReference type="PANTHER" id="PTHR47968:SF75">
    <property type="entry name" value="CENTROMERE-ASSOCIATED PROTEIN E"/>
    <property type="match status" value="1"/>
</dbReference>
<keyword evidence="5 7" id="KW-0505">Motor protein</keyword>
<comment type="similarity">
    <text evidence="7">Belongs to the TRAFAC class myosin-kinesin ATPase superfamily. Kinesin family.</text>
</comment>
<feature type="compositionally biased region" description="Acidic residues" evidence="9">
    <location>
        <begin position="847"/>
        <end position="857"/>
    </location>
</feature>
<feature type="compositionally biased region" description="Polar residues" evidence="9">
    <location>
        <begin position="389"/>
        <end position="402"/>
    </location>
</feature>
<dbReference type="GO" id="GO:0005874">
    <property type="term" value="C:microtubule"/>
    <property type="evidence" value="ECO:0007669"/>
    <property type="project" value="TreeGrafter"/>
</dbReference>
<evidence type="ECO:0000256" key="2">
    <source>
        <dbReference type="ARBA" id="ARBA00022741"/>
    </source>
</evidence>
<dbReference type="PROSITE" id="PS50067">
    <property type="entry name" value="KINESIN_MOTOR_2"/>
    <property type="match status" value="1"/>
</dbReference>
<feature type="coiled-coil region" evidence="8">
    <location>
        <begin position="1434"/>
        <end position="1566"/>
    </location>
</feature>
<name>A0AB40D7X7_DROSZ</name>
<organism evidence="11 12">
    <name type="scientific">Drosophila suzukii</name>
    <name type="common">Spotted-wing drosophila fruit fly</name>
    <dbReference type="NCBI Taxonomy" id="28584"/>
    <lineage>
        <taxon>Eukaryota</taxon>
        <taxon>Metazoa</taxon>
        <taxon>Ecdysozoa</taxon>
        <taxon>Arthropoda</taxon>
        <taxon>Hexapoda</taxon>
        <taxon>Insecta</taxon>
        <taxon>Pterygota</taxon>
        <taxon>Neoptera</taxon>
        <taxon>Endopterygota</taxon>
        <taxon>Diptera</taxon>
        <taxon>Brachycera</taxon>
        <taxon>Muscomorpha</taxon>
        <taxon>Ephydroidea</taxon>
        <taxon>Drosophilidae</taxon>
        <taxon>Drosophila</taxon>
        <taxon>Sophophora</taxon>
    </lineage>
</organism>
<gene>
    <name evidence="12" type="primary">cana</name>
</gene>
<accession>A0AB40D7X7</accession>
<sequence>MSAKIPSSLQVCIKVRPCEAELTSLWQVNEGRSIHLADSHAEPYVFDYVFDEGASNQEVFDRMAKHIVHACMQGFNGTIFAYGQTSSGKTYTMMGDGQNPGVMALAAKEIFQQISIDTERDFLLRVGFIEIYNEKIYDLLNKKNQDLKIHEAGNGVVNVNCEEYIITNEDDILRHLCNGNKERTVVETNTNERSSRSHAISRIIIESRKSDQSDDDAVVQSVLNMVDLDGWDRVDHTGSQDHINSNIILSKVIKSLSEHVDNKFISFRDSKLTRVLQASLCGNALTSIICTIKPSIIEESQSTLCFATRASKIRIKPQVNDMDSDTTMLKRVDRGIKNLKNKLAEEERKKESQLVVQDLERRIKRDMLKIISSTSLSDQRLQKRRRNRAFSNSGSESESAITSLPVLQEESRLPRPSKMSSLPKPMFFPNSGLSQRREIALKTIGVYQSQKEEFIPSDSMENRIGQPKQLEIEAARSNPSEIIQIPKQDQESMAICHALQVEVSALTASNQVAKGTIENYEEQVKTLRKTIERLEMENREAVNLELRFESHKTKSKQLETELLTALSEKDSTIEGLQQSLKELSRDVLRNSKEDHMRSMCPDLESSCERICNKCHELERLLPIADVNGLETIACQCDQLRSEIAATRIKLESVQSAFSQASCEVSQKTTDCERLSRQISTAHDDFGQLLGKYNSLEQQWLGQQRAIETMQADYDAIQQKYQKLQEEYEHLEKRSDEQCQQLQAENSKLQEEIGTLKGRVEEAQRKLLEVPNPESLVEEFKAQNQELKVQLSELQSKFNGIQMEYDCLSSELMESLQESEALREELKQRQSSYDLESMKSSGVGTEYSEPDNNPDPDSDLMEQFVKLSESIQQIELQHHSGFTCLFIVNKLEQDESVPRFKLCLESAKYLEGDTSQQDTSESVCLKGFLKRQRFRIVRMSQEEVCMREEDRLRNIISQLELEVEKQKALIKDEKAIIHEMREQVTTLKSDLLEKNVILNKVEDYQRQIDALQKQNAEMTNSYRQLQDEVTKQSPMTQSLLGIPADEDTIPKSRASSVEEEQESKEVATLKAVLAELKTKVCDLQAELESQLKQMQLKDKNIAKLHSHVEEMGERCLSMGQRLTELEDDSRQKQELLDRQRQKLSDDACLIDQLQEKNAKLEDRSVKAEESLQLEKNKQEQTIASSEYKQQIEELEESLKKAQEELRILEKSKTNEINDLKLEYMTKIESSEVENRAKFRSYSLEMEESKDRYESSVALLKEQLMKAGEELSSVTARFQAELEGIKFSLQEKISQAEEERNTLNAKHQAELENIREILKETLAGAEAKKAKIEDAYKAEISDVKATLKEQLSQAEEEREKAEARLQEMNKSLEELEVHNSAMRSTIAEMKKRKSEQDLALEEVLTEKRQLEVLYDQEMQLRSRDQNGLEAQTDDKINELQEKCEQQALDLDKLRQEKLTLQSEIQDASAQHTSTFQKLQQLEAEMNVLSKQKELEKSDLESKVETFNAKITDLEEALHCAKLKILTHEGLVSQHERLTICLSEANELSDTLREKVERLHSELLNSQNDISSRDAEIKQLRSDLFDAMDAKTIATMERVELSMQLKEVEEKMSIQEGSFKSEVKDLKGSMTELELKLTSLQEMKNKLETGNEELKVKLKNADDLQNMLEKEQKLCASLKEDFAKLEEVKTDLADQIRAKEAEMDHKTKELKLEVGVARNKVEELTRECEKLRSDLNDKKNLELIISDLQNNNQQLKKRLAVFREQGAAFASLQKATAENQKVIQAAKNKSRQMGLKVHELTRECEKLRIGLQSKERAFWMEKELLDGTISNLKKDKRIVEDKFCKLNEELTKECERLRTTLKSNESEMLKSKQELAEKLSILEEKDNDHARLIAQFASKEAAFASLHEDSTKNKLAAEAANKQSLETVERLAKECETLRSTVKSRETNFRAEKERMDGTISILMEDKRNLEEKLCTVTEVMTKLELELAAFQAANVNGGNVSLKPSSSILSPTSASASSAKKTVDRIGVASVSRKSISFEVRKNRRITAYDEHRKQSCWNDFRDCGTMTDSVDTNCHCSELSLKHRLNPGWKPS</sequence>
<keyword evidence="2 7" id="KW-0547">Nucleotide-binding</keyword>
<keyword evidence="6" id="KW-0206">Cytoskeleton</keyword>
<dbReference type="InterPro" id="IPR036961">
    <property type="entry name" value="Kinesin_motor_dom_sf"/>
</dbReference>
<dbReference type="GO" id="GO:0007018">
    <property type="term" value="P:microtubule-based movement"/>
    <property type="evidence" value="ECO:0007669"/>
    <property type="project" value="InterPro"/>
</dbReference>
<evidence type="ECO:0000256" key="7">
    <source>
        <dbReference type="PROSITE-ProRule" id="PRU00283"/>
    </source>
</evidence>
<feature type="domain" description="Kinesin motor" evidence="10">
    <location>
        <begin position="8"/>
        <end position="313"/>
    </location>
</feature>
<feature type="coiled-coil region" evidence="8">
    <location>
        <begin position="1248"/>
        <end position="1390"/>
    </location>
</feature>
<evidence type="ECO:0000313" key="11">
    <source>
        <dbReference type="Proteomes" id="UP001652628"/>
    </source>
</evidence>
<feature type="compositionally biased region" description="Polar residues" evidence="9">
    <location>
        <begin position="828"/>
        <end position="842"/>
    </location>
</feature>
<dbReference type="Gene3D" id="3.40.850.10">
    <property type="entry name" value="Kinesin motor domain"/>
    <property type="match status" value="1"/>
</dbReference>
<dbReference type="Gene3D" id="1.10.287.1490">
    <property type="match status" value="1"/>
</dbReference>
<feature type="coiled-coil region" evidence="8">
    <location>
        <begin position="948"/>
        <end position="1027"/>
    </location>
</feature>
<dbReference type="InterPro" id="IPR001752">
    <property type="entry name" value="Kinesin_motor_dom"/>
</dbReference>
<reference evidence="11" key="1">
    <citation type="submission" date="2025-05" db="UniProtKB">
        <authorList>
            <consortium name="RefSeq"/>
        </authorList>
    </citation>
    <scope>NUCLEOTIDE SEQUENCE [LARGE SCALE GENOMIC DNA]</scope>
</reference>
<protein>
    <submittedName>
        <fullName evidence="12">Uncharacterized protein cana isoform X1</fullName>
    </submittedName>
</protein>
<keyword evidence="3 7" id="KW-0067">ATP-binding</keyword>
<feature type="coiled-coil region" evidence="8">
    <location>
        <begin position="1620"/>
        <end position="1814"/>
    </location>
</feature>
<dbReference type="InterPro" id="IPR027640">
    <property type="entry name" value="Kinesin-like_fam"/>
</dbReference>
<dbReference type="SUPFAM" id="SSF57997">
    <property type="entry name" value="Tropomyosin"/>
    <property type="match status" value="1"/>
</dbReference>
<evidence type="ECO:0000313" key="12">
    <source>
        <dbReference type="RefSeq" id="XP_065718979.2"/>
    </source>
</evidence>
<feature type="region of interest" description="Disordered" evidence="9">
    <location>
        <begin position="379"/>
        <end position="429"/>
    </location>
</feature>
<dbReference type="SUPFAM" id="SSF52540">
    <property type="entry name" value="P-loop containing nucleoside triphosphate hydrolases"/>
    <property type="match status" value="1"/>
</dbReference>
<feature type="region of interest" description="Disordered" evidence="9">
    <location>
        <begin position="822"/>
        <end position="857"/>
    </location>
</feature>
<dbReference type="InterPro" id="IPR027417">
    <property type="entry name" value="P-loop_NTPase"/>
</dbReference>
<feature type="coiled-coil region" evidence="8">
    <location>
        <begin position="1121"/>
        <end position="1217"/>
    </location>
</feature>
<feature type="coiled-coil region" evidence="8">
    <location>
        <begin position="329"/>
        <end position="362"/>
    </location>
</feature>
<evidence type="ECO:0000256" key="3">
    <source>
        <dbReference type="ARBA" id="ARBA00022840"/>
    </source>
</evidence>
<dbReference type="GO" id="GO:0000278">
    <property type="term" value="P:mitotic cell cycle"/>
    <property type="evidence" value="ECO:0007669"/>
    <property type="project" value="TreeGrafter"/>
</dbReference>
<evidence type="ECO:0000259" key="10">
    <source>
        <dbReference type="PROSITE" id="PS50067"/>
    </source>
</evidence>
<evidence type="ECO:0000256" key="6">
    <source>
        <dbReference type="ARBA" id="ARBA00023212"/>
    </source>
</evidence>
<dbReference type="PRINTS" id="PR00380">
    <property type="entry name" value="KINESINHEAVY"/>
</dbReference>
<keyword evidence="6" id="KW-0963">Cytoplasm</keyword>
<evidence type="ECO:0000256" key="8">
    <source>
        <dbReference type="SAM" id="Coils"/>
    </source>
</evidence>
<evidence type="ECO:0000256" key="4">
    <source>
        <dbReference type="ARBA" id="ARBA00023054"/>
    </source>
</evidence>
<dbReference type="GO" id="GO:0005524">
    <property type="term" value="F:ATP binding"/>
    <property type="evidence" value="ECO:0007669"/>
    <property type="project" value="UniProtKB-UniRule"/>
</dbReference>
<evidence type="ECO:0000256" key="5">
    <source>
        <dbReference type="ARBA" id="ARBA00023175"/>
    </source>
</evidence>
<evidence type="ECO:0000256" key="9">
    <source>
        <dbReference type="SAM" id="MobiDB-lite"/>
    </source>
</evidence>
<feature type="binding site" evidence="7">
    <location>
        <begin position="83"/>
        <end position="90"/>
    </location>
    <ligand>
        <name>ATP</name>
        <dbReference type="ChEBI" id="CHEBI:30616"/>
    </ligand>
</feature>
<reference evidence="12" key="2">
    <citation type="submission" date="2025-08" db="UniProtKB">
        <authorList>
            <consortium name="RefSeq"/>
        </authorList>
    </citation>
    <scope>IDENTIFICATION</scope>
</reference>
<keyword evidence="11" id="KW-1185">Reference proteome</keyword>
<proteinExistence type="inferred from homology"/>
<dbReference type="RefSeq" id="XP_065718979.2">
    <property type="nucleotide sequence ID" value="XM_065862907.2"/>
</dbReference>
<comment type="subcellular location">
    <subcellularLocation>
        <location evidence="1">Cytoplasm</location>
        <location evidence="1">Cytoskeleton</location>
    </subcellularLocation>
</comment>
<dbReference type="GO" id="GO:0003777">
    <property type="term" value="F:microtubule motor activity"/>
    <property type="evidence" value="ECO:0007669"/>
    <property type="project" value="InterPro"/>
</dbReference>
<dbReference type="GO" id="GO:0008017">
    <property type="term" value="F:microtubule binding"/>
    <property type="evidence" value="ECO:0007669"/>
    <property type="project" value="InterPro"/>
</dbReference>
<feature type="coiled-coil region" evidence="8">
    <location>
        <begin position="503"/>
        <end position="593"/>
    </location>
</feature>
<dbReference type="SMART" id="SM00129">
    <property type="entry name" value="KISc"/>
    <property type="match status" value="1"/>
</dbReference>
<dbReference type="Proteomes" id="UP001652628">
    <property type="component" value="Chromosome 2L"/>
</dbReference>
<evidence type="ECO:0000256" key="1">
    <source>
        <dbReference type="ARBA" id="ARBA00004245"/>
    </source>
</evidence>
<dbReference type="PANTHER" id="PTHR47968">
    <property type="entry name" value="CENTROMERE PROTEIN E"/>
    <property type="match status" value="1"/>
</dbReference>
<feature type="coiled-coil region" evidence="8">
    <location>
        <begin position="1844"/>
        <end position="1882"/>
    </location>
</feature>
<dbReference type="Pfam" id="PF00225">
    <property type="entry name" value="Kinesin"/>
    <property type="match status" value="1"/>
</dbReference>
<keyword evidence="4 8" id="KW-0175">Coiled coil</keyword>